<dbReference type="InterPro" id="IPR003767">
    <property type="entry name" value="Malate/L-lactate_DH-like"/>
</dbReference>
<dbReference type="InterPro" id="IPR036111">
    <property type="entry name" value="Mal/L-sulfo/L-lacto_DH-like_sf"/>
</dbReference>
<evidence type="ECO:0000313" key="2">
    <source>
        <dbReference type="EMBL" id="PSL07592.1"/>
    </source>
</evidence>
<dbReference type="SUPFAM" id="SSF89733">
    <property type="entry name" value="L-sulfolactate dehydrogenase-like"/>
    <property type="match status" value="1"/>
</dbReference>
<dbReference type="InterPro" id="IPR043143">
    <property type="entry name" value="Mal/L-sulf/L-lact_DH-like_NADP"/>
</dbReference>
<dbReference type="Pfam" id="PF02615">
    <property type="entry name" value="Ldh_2"/>
    <property type="match status" value="1"/>
</dbReference>
<reference evidence="2 3" key="1">
    <citation type="submission" date="2018-03" db="EMBL/GenBank/DDBJ databases">
        <title>Genomic Encyclopedia of Archaeal and Bacterial Type Strains, Phase II (KMG-II): from individual species to whole genera.</title>
        <authorList>
            <person name="Goeker M."/>
        </authorList>
    </citation>
    <scope>NUCLEOTIDE SEQUENCE [LARGE SCALE GENOMIC DNA]</scope>
    <source>
        <strain evidence="2 3">DSM 28057</strain>
    </source>
</reference>
<dbReference type="Gene3D" id="3.30.1370.60">
    <property type="entry name" value="Hypothetical oxidoreductase yiak, domain 2"/>
    <property type="match status" value="1"/>
</dbReference>
<dbReference type="InterPro" id="IPR043144">
    <property type="entry name" value="Mal/L-sulf/L-lact_DH-like_ah"/>
</dbReference>
<keyword evidence="3" id="KW-1185">Reference proteome</keyword>
<dbReference type="OrthoDB" id="9769447at2"/>
<dbReference type="Proteomes" id="UP000240708">
    <property type="component" value="Unassembled WGS sequence"/>
</dbReference>
<dbReference type="NCBIfam" id="NF009750">
    <property type="entry name" value="PRK13260.1"/>
    <property type="match status" value="1"/>
</dbReference>
<evidence type="ECO:0000313" key="3">
    <source>
        <dbReference type="Proteomes" id="UP000240708"/>
    </source>
</evidence>
<sequence length="335" mass="37187">MEIRIPYETVKIKLLENLRRLDFTEDRADLCAELFLRASLEGVPSHGLDRFPVFLNMIKKGKIIPNAVPECIFQQLVFERWNGNFGPGPLNAHFAMARSIELSKKFGVGLVALQHTNHWMRAGNFGLQAAESGVVGICFTNTKPNMPAWGGKEPKLGNNPLVIAIPRANGIILLDMAMSQFSYGKMNTYLRKGEEMPYEAGFDQQGNLTKSPAEIISNELALPVGLWKGAGISLLLDMIASILSGGAATHEVGKSGFEFDLSQVFLCLDPVLLGFNSWSEQKLDQIIQDLKSSTVFQGKEIRFPGEKIAELRRKNLELGIPVDQEVWNKIIVESE</sequence>
<dbReference type="EMBL" id="PYGF01000001">
    <property type="protein sequence ID" value="PSL07592.1"/>
    <property type="molecule type" value="Genomic_DNA"/>
</dbReference>
<dbReference type="Gene3D" id="1.10.1530.10">
    <property type="match status" value="1"/>
</dbReference>
<gene>
    <name evidence="2" type="ORF">CLV48_101524</name>
</gene>
<dbReference type="PANTHER" id="PTHR11091">
    <property type="entry name" value="OXIDOREDUCTASE-RELATED"/>
    <property type="match status" value="1"/>
</dbReference>
<organism evidence="2 3">
    <name type="scientific">Cecembia rubra</name>
    <dbReference type="NCBI Taxonomy" id="1485585"/>
    <lineage>
        <taxon>Bacteria</taxon>
        <taxon>Pseudomonadati</taxon>
        <taxon>Bacteroidota</taxon>
        <taxon>Cytophagia</taxon>
        <taxon>Cytophagales</taxon>
        <taxon>Cyclobacteriaceae</taxon>
        <taxon>Cecembia</taxon>
    </lineage>
</organism>
<comment type="caution">
    <text evidence="2">The sequence shown here is derived from an EMBL/GenBank/DDBJ whole genome shotgun (WGS) entry which is preliminary data.</text>
</comment>
<dbReference type="AlphaFoldDB" id="A0A2P8EDP1"/>
<protein>
    <submittedName>
        <fullName evidence="2">3-dehydro-L-gulonate 2-dehydrogenase</fullName>
    </submittedName>
</protein>
<keyword evidence="1" id="KW-0560">Oxidoreductase</keyword>
<dbReference type="GO" id="GO:0016491">
    <property type="term" value="F:oxidoreductase activity"/>
    <property type="evidence" value="ECO:0007669"/>
    <property type="project" value="UniProtKB-KW"/>
</dbReference>
<proteinExistence type="predicted"/>
<accession>A0A2P8EDP1</accession>
<dbReference type="PANTHER" id="PTHR11091:SF3">
    <property type="entry name" value="2,3-DIKETO-L-GULONATE REDUCTASE"/>
    <property type="match status" value="1"/>
</dbReference>
<evidence type="ECO:0000256" key="1">
    <source>
        <dbReference type="ARBA" id="ARBA00023002"/>
    </source>
</evidence>
<name>A0A2P8EDP1_9BACT</name>